<dbReference type="AlphaFoldDB" id="A0A7R9YEJ4"/>
<organism evidence="2">
    <name type="scientific">Pinguiococcus pyrenoidosus</name>
    <dbReference type="NCBI Taxonomy" id="172671"/>
    <lineage>
        <taxon>Eukaryota</taxon>
        <taxon>Sar</taxon>
        <taxon>Stramenopiles</taxon>
        <taxon>Ochrophyta</taxon>
        <taxon>Pinguiophyceae</taxon>
        <taxon>Pinguiochrysidales</taxon>
        <taxon>Pinguiochrysidaceae</taxon>
        <taxon>Pinguiococcus</taxon>
    </lineage>
</organism>
<evidence type="ECO:0000256" key="1">
    <source>
        <dbReference type="SAM" id="MobiDB-lite"/>
    </source>
</evidence>
<protein>
    <submittedName>
        <fullName evidence="2">Uncharacterized protein</fullName>
    </submittedName>
</protein>
<reference evidence="2" key="1">
    <citation type="submission" date="2021-01" db="EMBL/GenBank/DDBJ databases">
        <authorList>
            <person name="Corre E."/>
            <person name="Pelletier E."/>
            <person name="Niang G."/>
            <person name="Scheremetjew M."/>
            <person name="Finn R."/>
            <person name="Kale V."/>
            <person name="Holt S."/>
            <person name="Cochrane G."/>
            <person name="Meng A."/>
            <person name="Brown T."/>
            <person name="Cohen L."/>
        </authorList>
    </citation>
    <scope>NUCLEOTIDE SEQUENCE</scope>
    <source>
        <strain evidence="2">CCMP2078</strain>
    </source>
</reference>
<accession>A0A7R9YEJ4</accession>
<gene>
    <name evidence="2" type="ORF">PPYR1160_LOCUS11277</name>
</gene>
<sequence>MLGLRTVFVSVLVGALLNHVLSFRVVKVAGTSRESRSQLLAAGDKEEKGFFGKFFEELDNFIDDATSRRLGQGAQFYGKRKSSFYGENDSMKKRNSKAADPLEDYQGPTNTGYFVWRKNEDGRLEAQTRMKGTKIEKRSRWADDE</sequence>
<evidence type="ECO:0000313" key="2">
    <source>
        <dbReference type="EMBL" id="CAD8261775.1"/>
    </source>
</evidence>
<dbReference type="EMBL" id="HBEA01014737">
    <property type="protein sequence ID" value="CAD8261775.1"/>
    <property type="molecule type" value="Transcribed_RNA"/>
</dbReference>
<proteinExistence type="predicted"/>
<feature type="region of interest" description="Disordered" evidence="1">
    <location>
        <begin position="86"/>
        <end position="105"/>
    </location>
</feature>
<name>A0A7R9YEJ4_9STRA</name>